<gene>
    <name evidence="4" type="ORF">GCM10007147_46010</name>
</gene>
<protein>
    <recommendedName>
        <fullName evidence="3">ARB-07466-like C-terminal domain-containing protein</fullName>
    </recommendedName>
</protein>
<feature type="region of interest" description="Disordered" evidence="1">
    <location>
        <begin position="281"/>
        <end position="312"/>
    </location>
</feature>
<dbReference type="AlphaFoldDB" id="A0A918XME3"/>
<keyword evidence="2" id="KW-0812">Transmembrane</keyword>
<keyword evidence="5" id="KW-1185">Reference proteome</keyword>
<dbReference type="SUPFAM" id="SSF53955">
    <property type="entry name" value="Lysozyme-like"/>
    <property type="match status" value="2"/>
</dbReference>
<reference evidence="4 5" key="1">
    <citation type="journal article" date="2014" name="Int. J. Syst. Evol. Microbiol.">
        <title>Complete genome sequence of Corynebacterium casei LMG S-19264T (=DSM 44701T), isolated from a smear-ripened cheese.</title>
        <authorList>
            <consortium name="US DOE Joint Genome Institute (JGI-PGF)"/>
            <person name="Walter F."/>
            <person name="Albersmeier A."/>
            <person name="Kalinowski J."/>
            <person name="Ruckert C."/>
        </authorList>
    </citation>
    <scope>NUCLEOTIDE SEQUENCE [LARGE SCALE GENOMIC DNA]</scope>
    <source>
        <strain evidence="4 5">KCTC 19473</strain>
    </source>
</reference>
<dbReference type="Gene3D" id="1.10.530.10">
    <property type="match status" value="1"/>
</dbReference>
<keyword evidence="2" id="KW-1133">Transmembrane helix</keyword>
<dbReference type="InterPro" id="IPR058593">
    <property type="entry name" value="ARB_07466-like_C"/>
</dbReference>
<feature type="region of interest" description="Disordered" evidence="1">
    <location>
        <begin position="126"/>
        <end position="152"/>
    </location>
</feature>
<feature type="transmembrane region" description="Helical" evidence="2">
    <location>
        <begin position="41"/>
        <end position="65"/>
    </location>
</feature>
<evidence type="ECO:0000256" key="1">
    <source>
        <dbReference type="SAM" id="MobiDB-lite"/>
    </source>
</evidence>
<keyword evidence="2" id="KW-0472">Membrane</keyword>
<evidence type="ECO:0000313" key="4">
    <source>
        <dbReference type="EMBL" id="GHD37832.1"/>
    </source>
</evidence>
<name>A0A918XME3_9ACTN</name>
<dbReference type="InterPro" id="IPR023346">
    <property type="entry name" value="Lysozyme-like_dom_sf"/>
</dbReference>
<evidence type="ECO:0000256" key="2">
    <source>
        <dbReference type="SAM" id="Phobius"/>
    </source>
</evidence>
<dbReference type="Pfam" id="PF26571">
    <property type="entry name" value="VldE"/>
    <property type="match status" value="1"/>
</dbReference>
<evidence type="ECO:0000259" key="3">
    <source>
        <dbReference type="Pfam" id="PF26571"/>
    </source>
</evidence>
<comment type="caution">
    <text evidence="4">The sequence shown here is derived from an EMBL/GenBank/DDBJ whole genome shotgun (WGS) entry which is preliminary data.</text>
</comment>
<proteinExistence type="predicted"/>
<dbReference type="EMBL" id="BMXL01000060">
    <property type="protein sequence ID" value="GHD37832.1"/>
    <property type="molecule type" value="Genomic_DNA"/>
</dbReference>
<feature type="region of interest" description="Disordered" evidence="1">
    <location>
        <begin position="73"/>
        <end position="94"/>
    </location>
</feature>
<dbReference type="Proteomes" id="UP000654947">
    <property type="component" value="Unassembled WGS sequence"/>
</dbReference>
<feature type="compositionally biased region" description="Low complexity" evidence="1">
    <location>
        <begin position="301"/>
        <end position="310"/>
    </location>
</feature>
<evidence type="ECO:0000313" key="5">
    <source>
        <dbReference type="Proteomes" id="UP000654947"/>
    </source>
</evidence>
<sequence>MGGQLRLQADPLMGTRTYGRLRRVLRRIVLGTRAGDQDRGAAVVVASGALVLFLLLGMLVVVVMFGGGSGGACEPGEAGRNSEDADQPDAAGSAEDLNIPEDYLEAYQRIGAEFGVPWNILAGVGEQESSHGEAENSPSTTHGTNTKGAAGPMQIGIDISQDAGNSWSYPPHDYGSTKYPEDDFETFWDNPGARHDEPGMWYPIAADGDGDGYMDVCNKDDAIKGATGYLIYLGVQEDARHALQSYNSGPKPLTEGHVTYSYADSVIEHAERYADGDFEVVTKDGDDPEDSFGSSSDRVSCSEASTSSVSMGDLSVEPQDFEVSDLINEPRGECAVAGSSVNPQSIRPLACEANKVIYDRFSEGISTVHGDRCPTDDGGRHPQGLAMDYMINGGGEMPSSEQRAHGDEIANWVMVNHEQLGVRYIIWYKKIWEISRYGGPVEWESWKNYTRGSDVTTHHYDHVHVSFEGNTVSNPCG</sequence>
<feature type="domain" description="ARB-07466-like C-terminal" evidence="3">
    <location>
        <begin position="344"/>
        <end position="460"/>
    </location>
</feature>
<accession>A0A918XME3</accession>
<feature type="compositionally biased region" description="Polar residues" evidence="1">
    <location>
        <begin position="136"/>
        <end position="147"/>
    </location>
</feature>
<organism evidence="4 5">
    <name type="scientific">Nocardiopsis kunsanensis</name>
    <dbReference type="NCBI Taxonomy" id="141693"/>
    <lineage>
        <taxon>Bacteria</taxon>
        <taxon>Bacillati</taxon>
        <taxon>Actinomycetota</taxon>
        <taxon>Actinomycetes</taxon>
        <taxon>Streptosporangiales</taxon>
        <taxon>Nocardiopsidaceae</taxon>
        <taxon>Nocardiopsis</taxon>
    </lineage>
</organism>